<evidence type="ECO:0000256" key="1">
    <source>
        <dbReference type="ARBA" id="ARBA00023209"/>
    </source>
</evidence>
<dbReference type="Gene3D" id="3.30.200.20">
    <property type="entry name" value="Phosphorylase Kinase, domain 1"/>
    <property type="match status" value="1"/>
</dbReference>
<reference evidence="7" key="1">
    <citation type="submission" date="2025-08" db="UniProtKB">
        <authorList>
            <consortium name="RefSeq"/>
        </authorList>
    </citation>
    <scope>IDENTIFICATION</scope>
    <source>
        <strain evidence="7">Wakin</strain>
        <tissue evidence="7">Muscle</tissue>
    </source>
</reference>
<keyword evidence="2" id="KW-1208">Phospholipid metabolism</keyword>
<keyword evidence="7" id="KW-0808">Transferase</keyword>
<dbReference type="Gene3D" id="3.90.1200.10">
    <property type="match status" value="1"/>
</dbReference>
<dbReference type="OrthoDB" id="10267235at2759"/>
<evidence type="ECO:0000313" key="6">
    <source>
        <dbReference type="Proteomes" id="UP000515129"/>
    </source>
</evidence>
<keyword evidence="1" id="KW-0594">Phospholipid biosynthesis</keyword>
<evidence type="ECO:0000256" key="4">
    <source>
        <dbReference type="ARBA" id="ARBA00038211"/>
    </source>
</evidence>
<comment type="pathway">
    <text evidence="3">Phospholipid metabolism; phosphatidylethanolamine biosynthesis; phosphatidylethanolamine from ethanolamine: step 1/3.</text>
</comment>
<evidence type="ECO:0000256" key="5">
    <source>
        <dbReference type="ARBA" id="ARBA00038874"/>
    </source>
</evidence>
<dbReference type="AlphaFoldDB" id="A0A6P6JH24"/>
<name>A0A6P6JH24_CARAU</name>
<dbReference type="RefSeq" id="XP_026058969.1">
    <property type="nucleotide sequence ID" value="XM_026203184.1"/>
</dbReference>
<keyword evidence="7" id="KW-0418">Kinase</keyword>
<dbReference type="GO" id="GO:0006646">
    <property type="term" value="P:phosphatidylethanolamine biosynthetic process"/>
    <property type="evidence" value="ECO:0007669"/>
    <property type="project" value="TreeGrafter"/>
</dbReference>
<evidence type="ECO:0000256" key="3">
    <source>
        <dbReference type="ARBA" id="ARBA00037883"/>
    </source>
</evidence>
<comment type="similarity">
    <text evidence="4">Belongs to the choline/ethanolamine kinase family.</text>
</comment>
<dbReference type="InterPro" id="IPR011009">
    <property type="entry name" value="Kinase-like_dom_sf"/>
</dbReference>
<dbReference type="PANTHER" id="PTHR22603">
    <property type="entry name" value="CHOLINE/ETHANOALAMINE KINASE"/>
    <property type="match status" value="1"/>
</dbReference>
<gene>
    <name evidence="7" type="primary">zgc:113516</name>
</gene>
<dbReference type="EC" id="2.7.1.82" evidence="5"/>
<sequence>MEMKRYPNDGCCERLHLDVCVDQHTPRQGILELLMKLRPEWKPEDIHIKAFTEGITNQLMGCYVGSLMQDPVLLVRVYGQMTELFMDRDKEMEMFQVLHKHGCGPELYCSFTNGICYEFVKGVVLDDTLLRQPSVYRLIATEMGKIHSIKSGETGNSSPVLWSRLSQFLNLVQSSDAPEQQKSSAHVEIPSLKIIIKEMEELKSHLTLINSPVVLCHNDLLTKNVIYNQEEGAVKFIDYEYADFNYQAYDIGNHFNEFAGINNVDSSLYPSYELQFDWLTAYLESFKWFNGGNSTVTKKEVLELYVQVCQFSLVAHIFWCLWALLQAKHSTIDFDFQSIHVSDLNGPWLTKFFHSGGICSAGRSGMSRPGYRNTRREIQMRVCHGSIQLLL</sequence>
<dbReference type="GO" id="GO:0004305">
    <property type="term" value="F:ethanolamine kinase activity"/>
    <property type="evidence" value="ECO:0007669"/>
    <property type="project" value="UniProtKB-EC"/>
</dbReference>
<dbReference type="SUPFAM" id="SSF56112">
    <property type="entry name" value="Protein kinase-like (PK-like)"/>
    <property type="match status" value="1"/>
</dbReference>
<dbReference type="GO" id="GO:0005737">
    <property type="term" value="C:cytoplasm"/>
    <property type="evidence" value="ECO:0007669"/>
    <property type="project" value="TreeGrafter"/>
</dbReference>
<accession>A0A6P6JH24</accession>
<dbReference type="CDD" id="cd05157">
    <property type="entry name" value="ETNK_euk"/>
    <property type="match status" value="1"/>
</dbReference>
<dbReference type="PANTHER" id="PTHR22603:SF68">
    <property type="entry name" value="ETHANOLAMINE KINASE 1"/>
    <property type="match status" value="1"/>
</dbReference>
<evidence type="ECO:0000256" key="2">
    <source>
        <dbReference type="ARBA" id="ARBA00023264"/>
    </source>
</evidence>
<protein>
    <recommendedName>
        <fullName evidence="5">ethanolamine kinase</fullName>
        <ecNumber evidence="5">2.7.1.82</ecNumber>
    </recommendedName>
</protein>
<dbReference type="Pfam" id="PF01633">
    <property type="entry name" value="Choline_kinase"/>
    <property type="match status" value="1"/>
</dbReference>
<keyword evidence="1" id="KW-0444">Lipid biosynthesis</keyword>
<dbReference type="Proteomes" id="UP000515129">
    <property type="component" value="Chromosome 25"/>
</dbReference>
<keyword evidence="1" id="KW-0443">Lipid metabolism</keyword>
<organism evidence="6 7">
    <name type="scientific">Carassius auratus</name>
    <name type="common">Goldfish</name>
    <dbReference type="NCBI Taxonomy" id="7957"/>
    <lineage>
        <taxon>Eukaryota</taxon>
        <taxon>Metazoa</taxon>
        <taxon>Chordata</taxon>
        <taxon>Craniata</taxon>
        <taxon>Vertebrata</taxon>
        <taxon>Euteleostomi</taxon>
        <taxon>Actinopterygii</taxon>
        <taxon>Neopterygii</taxon>
        <taxon>Teleostei</taxon>
        <taxon>Ostariophysi</taxon>
        <taxon>Cypriniformes</taxon>
        <taxon>Cyprinidae</taxon>
        <taxon>Cyprininae</taxon>
        <taxon>Carassius</taxon>
    </lineage>
</organism>
<proteinExistence type="inferred from homology"/>
<dbReference type="KEGG" id="caua:113043671"/>
<keyword evidence="6" id="KW-1185">Reference proteome</keyword>
<evidence type="ECO:0000313" key="7">
    <source>
        <dbReference type="RefSeq" id="XP_026058969.1"/>
    </source>
</evidence>